<feature type="compositionally biased region" description="Basic and acidic residues" evidence="1">
    <location>
        <begin position="146"/>
        <end position="171"/>
    </location>
</feature>
<name>A0ABY7G106_MYAAR</name>
<feature type="region of interest" description="Disordered" evidence="1">
    <location>
        <begin position="279"/>
        <end position="321"/>
    </location>
</feature>
<gene>
    <name evidence="3" type="ORF">MAR_012517</name>
</gene>
<feature type="domain" description="PiggyBac transposable element-derived protein" evidence="2">
    <location>
        <begin position="313"/>
        <end position="402"/>
    </location>
</feature>
<dbReference type="PANTHER" id="PTHR46599">
    <property type="entry name" value="PIGGYBAC TRANSPOSABLE ELEMENT-DERIVED PROTEIN 4"/>
    <property type="match status" value="1"/>
</dbReference>
<evidence type="ECO:0000259" key="2">
    <source>
        <dbReference type="Pfam" id="PF13843"/>
    </source>
</evidence>
<feature type="compositionally biased region" description="Basic and acidic residues" evidence="1">
    <location>
        <begin position="279"/>
        <end position="292"/>
    </location>
</feature>
<dbReference type="EMBL" id="CP111025">
    <property type="protein sequence ID" value="WAR26813.1"/>
    <property type="molecule type" value="Genomic_DNA"/>
</dbReference>
<dbReference type="Proteomes" id="UP001164746">
    <property type="component" value="Chromosome 14"/>
</dbReference>
<feature type="region of interest" description="Disordered" evidence="1">
    <location>
        <begin position="128"/>
        <end position="259"/>
    </location>
</feature>
<proteinExistence type="predicted"/>
<feature type="compositionally biased region" description="Basic and acidic residues" evidence="1">
    <location>
        <begin position="304"/>
        <end position="321"/>
    </location>
</feature>
<feature type="compositionally biased region" description="Basic residues" evidence="1">
    <location>
        <begin position="216"/>
        <end position="225"/>
    </location>
</feature>
<accession>A0ABY7G106</accession>
<organism evidence="3 4">
    <name type="scientific">Mya arenaria</name>
    <name type="common">Soft-shell clam</name>
    <dbReference type="NCBI Taxonomy" id="6604"/>
    <lineage>
        <taxon>Eukaryota</taxon>
        <taxon>Metazoa</taxon>
        <taxon>Spiralia</taxon>
        <taxon>Lophotrochozoa</taxon>
        <taxon>Mollusca</taxon>
        <taxon>Bivalvia</taxon>
        <taxon>Autobranchia</taxon>
        <taxon>Heteroconchia</taxon>
        <taxon>Euheterodonta</taxon>
        <taxon>Imparidentia</taxon>
        <taxon>Neoheterodontei</taxon>
        <taxon>Myida</taxon>
        <taxon>Myoidea</taxon>
        <taxon>Myidae</taxon>
        <taxon>Mya</taxon>
    </lineage>
</organism>
<dbReference type="PANTHER" id="PTHR46599:SF3">
    <property type="entry name" value="PIGGYBAC TRANSPOSABLE ELEMENT-DERIVED PROTEIN 4"/>
    <property type="match status" value="1"/>
</dbReference>
<protein>
    <recommendedName>
        <fullName evidence="2">PiggyBac transposable element-derived protein domain-containing protein</fullName>
    </recommendedName>
</protein>
<feature type="compositionally biased region" description="Pro residues" evidence="1">
    <location>
        <begin position="172"/>
        <end position="186"/>
    </location>
</feature>
<sequence length="405" mass="46661">MELDILQSFRDIEAPVLGDINGVHMVTLKDDLLREAAKLNVDLLNVCRLGNIDPNEPNLVKLLHFATLSQRGERDVGTKRKAPENEASGSKKAKSICFIKACCYKKKMTDEFQIINKMDADPEWSDEEFYATPLPGTDVLLPSTHKCTEPERQSEKLAELEPNEKPTEPERPPNSPTLPERPPYRPAQPERPNEKPAQSKSESSDDDIPLCQIQKRLQKKRKRQAKQVSTESSELDDSDHDKTYLPSNESLSCEDSDTTPLIKRKSKWIRKRIRPLKREEGRRLAQTRDNRNKNSKKINRQNIHSKEKQREASDLKKPRDVRQQGEFKVLQKDALVATVWKDKRLVYHLSTLSQPADIRDARRRVLGNHLELQQPHTVYAYNKFMGGVDLHDQFRAKYNIGCCEI</sequence>
<evidence type="ECO:0000256" key="1">
    <source>
        <dbReference type="SAM" id="MobiDB-lite"/>
    </source>
</evidence>
<dbReference type="Pfam" id="PF13843">
    <property type="entry name" value="DDE_Tnp_1_7"/>
    <property type="match status" value="1"/>
</dbReference>
<keyword evidence="4" id="KW-1185">Reference proteome</keyword>
<dbReference type="InterPro" id="IPR029526">
    <property type="entry name" value="PGBD"/>
</dbReference>
<evidence type="ECO:0000313" key="3">
    <source>
        <dbReference type="EMBL" id="WAR26813.1"/>
    </source>
</evidence>
<reference evidence="3" key="1">
    <citation type="submission" date="2022-11" db="EMBL/GenBank/DDBJ databases">
        <title>Centuries of genome instability and evolution in soft-shell clam transmissible cancer (bioRxiv).</title>
        <authorList>
            <person name="Hart S.F.M."/>
            <person name="Yonemitsu M.A."/>
            <person name="Giersch R.M."/>
            <person name="Beal B.F."/>
            <person name="Arriagada G."/>
            <person name="Davis B.W."/>
            <person name="Ostrander E.A."/>
            <person name="Goff S.P."/>
            <person name="Metzger M.J."/>
        </authorList>
    </citation>
    <scope>NUCLEOTIDE SEQUENCE</scope>
    <source>
        <strain evidence="3">MELC-2E11</strain>
        <tissue evidence="3">Siphon/mantle</tissue>
    </source>
</reference>
<evidence type="ECO:0000313" key="4">
    <source>
        <dbReference type="Proteomes" id="UP001164746"/>
    </source>
</evidence>